<dbReference type="AlphaFoldDB" id="A0A5A7QIM1"/>
<feature type="compositionally biased region" description="Polar residues" evidence="1">
    <location>
        <begin position="128"/>
        <end position="140"/>
    </location>
</feature>
<evidence type="ECO:0000313" key="3">
    <source>
        <dbReference type="Proteomes" id="UP000325081"/>
    </source>
</evidence>
<accession>A0A5A7QIM1</accession>
<dbReference type="Proteomes" id="UP000325081">
    <property type="component" value="Unassembled WGS sequence"/>
</dbReference>
<comment type="caution">
    <text evidence="2">The sequence shown here is derived from an EMBL/GenBank/DDBJ whole genome shotgun (WGS) entry which is preliminary data.</text>
</comment>
<gene>
    <name evidence="2" type="ORF">STAS_22084</name>
</gene>
<name>A0A5A7QIM1_STRAF</name>
<organism evidence="2 3">
    <name type="scientific">Striga asiatica</name>
    <name type="common">Asiatic witchweed</name>
    <name type="synonym">Buchnera asiatica</name>
    <dbReference type="NCBI Taxonomy" id="4170"/>
    <lineage>
        <taxon>Eukaryota</taxon>
        <taxon>Viridiplantae</taxon>
        <taxon>Streptophyta</taxon>
        <taxon>Embryophyta</taxon>
        <taxon>Tracheophyta</taxon>
        <taxon>Spermatophyta</taxon>
        <taxon>Magnoliopsida</taxon>
        <taxon>eudicotyledons</taxon>
        <taxon>Gunneridae</taxon>
        <taxon>Pentapetalae</taxon>
        <taxon>asterids</taxon>
        <taxon>lamiids</taxon>
        <taxon>Lamiales</taxon>
        <taxon>Orobanchaceae</taxon>
        <taxon>Buchnereae</taxon>
        <taxon>Striga</taxon>
    </lineage>
</organism>
<keyword evidence="3" id="KW-1185">Reference proteome</keyword>
<protein>
    <submittedName>
        <fullName evidence="2">Mitochondrial ATP synthase D chain-related protein</fullName>
    </submittedName>
</protein>
<feature type="compositionally biased region" description="Polar residues" evidence="1">
    <location>
        <begin position="185"/>
        <end position="194"/>
    </location>
</feature>
<evidence type="ECO:0000256" key="1">
    <source>
        <dbReference type="SAM" id="MobiDB-lite"/>
    </source>
</evidence>
<dbReference type="EMBL" id="BKCP01007181">
    <property type="protein sequence ID" value="GER45165.1"/>
    <property type="molecule type" value="Genomic_DNA"/>
</dbReference>
<feature type="region of interest" description="Disordered" evidence="1">
    <location>
        <begin position="117"/>
        <end position="143"/>
    </location>
</feature>
<reference evidence="3" key="1">
    <citation type="journal article" date="2019" name="Curr. Biol.">
        <title>Genome Sequence of Striga asiatica Provides Insight into the Evolution of Plant Parasitism.</title>
        <authorList>
            <person name="Yoshida S."/>
            <person name="Kim S."/>
            <person name="Wafula E.K."/>
            <person name="Tanskanen J."/>
            <person name="Kim Y.M."/>
            <person name="Honaas L."/>
            <person name="Yang Z."/>
            <person name="Spallek T."/>
            <person name="Conn C.E."/>
            <person name="Ichihashi Y."/>
            <person name="Cheong K."/>
            <person name="Cui S."/>
            <person name="Der J.P."/>
            <person name="Gundlach H."/>
            <person name="Jiao Y."/>
            <person name="Hori C."/>
            <person name="Ishida J.K."/>
            <person name="Kasahara H."/>
            <person name="Kiba T."/>
            <person name="Kim M.S."/>
            <person name="Koo N."/>
            <person name="Laohavisit A."/>
            <person name="Lee Y.H."/>
            <person name="Lumba S."/>
            <person name="McCourt P."/>
            <person name="Mortimer J.C."/>
            <person name="Mutuku J.M."/>
            <person name="Nomura T."/>
            <person name="Sasaki-Sekimoto Y."/>
            <person name="Seto Y."/>
            <person name="Wang Y."/>
            <person name="Wakatake T."/>
            <person name="Sakakibara H."/>
            <person name="Demura T."/>
            <person name="Yamaguchi S."/>
            <person name="Yoneyama K."/>
            <person name="Manabe R.I."/>
            <person name="Nelson D.C."/>
            <person name="Schulman A.H."/>
            <person name="Timko M.P."/>
            <person name="dePamphilis C.W."/>
            <person name="Choi D."/>
            <person name="Shirasu K."/>
        </authorList>
    </citation>
    <scope>NUCLEOTIDE SEQUENCE [LARGE SCALE GENOMIC DNA]</scope>
    <source>
        <strain evidence="3">cv. UVA1</strain>
    </source>
</reference>
<proteinExistence type="predicted"/>
<sequence length="194" mass="21483">MMILSLKRPRIFEEAAIGKFAANYRIHLGDEGSGPASQAYHASSFRFKLADIFITATESEIPKKDHRSRVDNSRNIDTCCLLQSKACLRETCRDGPHCVQERALDVSITPLISTAGSPSESFIRKSPSEATRSASGTAETNDLKARRSARFLDRWIARFTRSQSTVKPALLSSAKENADRKTENKTASTIQSDM</sequence>
<evidence type="ECO:0000313" key="2">
    <source>
        <dbReference type="EMBL" id="GER45165.1"/>
    </source>
</evidence>
<feature type="region of interest" description="Disordered" evidence="1">
    <location>
        <begin position="170"/>
        <end position="194"/>
    </location>
</feature>